<sequence length="244" mass="26933">MQRNFAAMLLLVICANAVCVLAADGSSDFEVGLAYRMEGKNGAAVETFRKVPSTSPYYVQAMIHLGAALEDLGKKKEAVQAYESCLKQNPGNQIAIRNLTQLNSAMTCEKIIKLPSTTKDELIYNAFSAAKAKDAKRAADLCRLYIGLFSSDPRSLFTSAIVSERMGDFDQAIEIYEEAMELFPDFIPARVNHVLALVREGNREAALKVAQKALETRPENKQLRSLAELVKQLPKTDRNPAKDD</sequence>
<proteinExistence type="predicted"/>
<accession>I4C8A2</accession>
<dbReference type="PROSITE" id="PS50005">
    <property type="entry name" value="TPR"/>
    <property type="match status" value="2"/>
</dbReference>
<evidence type="ECO:0000313" key="5">
    <source>
        <dbReference type="EMBL" id="AFM25793.1"/>
    </source>
</evidence>
<evidence type="ECO:0000256" key="4">
    <source>
        <dbReference type="SAM" id="SignalP"/>
    </source>
</evidence>
<evidence type="ECO:0000256" key="1">
    <source>
        <dbReference type="ARBA" id="ARBA00022737"/>
    </source>
</evidence>
<dbReference type="STRING" id="706587.Desti_3131"/>
<dbReference type="AlphaFoldDB" id="I4C8A2"/>
<evidence type="ECO:0000256" key="2">
    <source>
        <dbReference type="ARBA" id="ARBA00022803"/>
    </source>
</evidence>
<evidence type="ECO:0000313" key="6">
    <source>
        <dbReference type="Proteomes" id="UP000006055"/>
    </source>
</evidence>
<keyword evidence="1" id="KW-0677">Repeat</keyword>
<dbReference type="InterPro" id="IPR019734">
    <property type="entry name" value="TPR_rpt"/>
</dbReference>
<dbReference type="OrthoDB" id="9815059at2"/>
<dbReference type="InterPro" id="IPR011990">
    <property type="entry name" value="TPR-like_helical_dom_sf"/>
</dbReference>
<name>I4C8A2_DESTA</name>
<keyword evidence="4" id="KW-0732">Signal</keyword>
<feature type="signal peptide" evidence="4">
    <location>
        <begin position="1"/>
        <end position="22"/>
    </location>
</feature>
<dbReference type="eggNOG" id="COG0457">
    <property type="taxonomic scope" value="Bacteria"/>
</dbReference>
<dbReference type="HOGENOM" id="CLU_1136627_0_0_7"/>
<organism evidence="5 6">
    <name type="scientific">Desulfomonile tiedjei (strain ATCC 49306 / DSM 6799 / DCB-1)</name>
    <dbReference type="NCBI Taxonomy" id="706587"/>
    <lineage>
        <taxon>Bacteria</taxon>
        <taxon>Pseudomonadati</taxon>
        <taxon>Thermodesulfobacteriota</taxon>
        <taxon>Desulfomonilia</taxon>
        <taxon>Desulfomonilales</taxon>
        <taxon>Desulfomonilaceae</taxon>
        <taxon>Desulfomonile</taxon>
    </lineage>
</organism>
<feature type="chain" id="PRO_5003687607" evidence="4">
    <location>
        <begin position="23"/>
        <end position="244"/>
    </location>
</feature>
<dbReference type="Gene3D" id="1.25.40.10">
    <property type="entry name" value="Tetratricopeptide repeat domain"/>
    <property type="match status" value="1"/>
</dbReference>
<keyword evidence="2 3" id="KW-0802">TPR repeat</keyword>
<evidence type="ECO:0000256" key="3">
    <source>
        <dbReference type="PROSITE-ProRule" id="PRU00339"/>
    </source>
</evidence>
<dbReference type="KEGG" id="dti:Desti_3131"/>
<dbReference type="RefSeq" id="WP_014810930.1">
    <property type="nucleotide sequence ID" value="NC_018025.1"/>
</dbReference>
<reference evidence="6" key="1">
    <citation type="submission" date="2012-06" db="EMBL/GenBank/DDBJ databases">
        <title>Complete sequence of chromosome of Desulfomonile tiedjei DSM 6799.</title>
        <authorList>
            <person name="Lucas S."/>
            <person name="Copeland A."/>
            <person name="Lapidus A."/>
            <person name="Glavina del Rio T."/>
            <person name="Dalin E."/>
            <person name="Tice H."/>
            <person name="Bruce D."/>
            <person name="Goodwin L."/>
            <person name="Pitluck S."/>
            <person name="Peters L."/>
            <person name="Ovchinnikova G."/>
            <person name="Zeytun A."/>
            <person name="Lu M."/>
            <person name="Kyrpides N."/>
            <person name="Mavromatis K."/>
            <person name="Ivanova N."/>
            <person name="Brettin T."/>
            <person name="Detter J.C."/>
            <person name="Han C."/>
            <person name="Larimer F."/>
            <person name="Land M."/>
            <person name="Hauser L."/>
            <person name="Markowitz V."/>
            <person name="Cheng J.-F."/>
            <person name="Hugenholtz P."/>
            <person name="Woyke T."/>
            <person name="Wu D."/>
            <person name="Spring S."/>
            <person name="Schroeder M."/>
            <person name="Brambilla E."/>
            <person name="Klenk H.-P."/>
            <person name="Eisen J.A."/>
        </authorList>
    </citation>
    <scope>NUCLEOTIDE SEQUENCE [LARGE SCALE GENOMIC DNA]</scope>
    <source>
        <strain evidence="6">ATCC 49306 / DSM 6799 / DCB-1</strain>
    </source>
</reference>
<dbReference type="InterPro" id="IPR013105">
    <property type="entry name" value="TPR_2"/>
</dbReference>
<gene>
    <name evidence="5" type="ordered locus">Desti_3131</name>
</gene>
<dbReference type="PANTHER" id="PTHR44943:SF8">
    <property type="entry name" value="TPR REPEAT-CONTAINING PROTEIN MJ0263"/>
    <property type="match status" value="1"/>
</dbReference>
<dbReference type="Proteomes" id="UP000006055">
    <property type="component" value="Chromosome"/>
</dbReference>
<dbReference type="Pfam" id="PF07719">
    <property type="entry name" value="TPR_2"/>
    <property type="match status" value="1"/>
</dbReference>
<protein>
    <submittedName>
        <fullName evidence="5">Tetratricopeptide repeat protein</fullName>
    </submittedName>
</protein>
<dbReference type="InterPro" id="IPR051685">
    <property type="entry name" value="Ycf3/AcsC/BcsC/TPR_MFPF"/>
</dbReference>
<dbReference type="EMBL" id="CP003360">
    <property type="protein sequence ID" value="AFM25793.1"/>
    <property type="molecule type" value="Genomic_DNA"/>
</dbReference>
<dbReference type="PANTHER" id="PTHR44943">
    <property type="entry name" value="CELLULOSE SYNTHASE OPERON PROTEIN C"/>
    <property type="match status" value="1"/>
</dbReference>
<dbReference type="Pfam" id="PF14559">
    <property type="entry name" value="TPR_19"/>
    <property type="match status" value="1"/>
</dbReference>
<keyword evidence="6" id="KW-1185">Reference proteome</keyword>
<dbReference type="SUPFAM" id="SSF48452">
    <property type="entry name" value="TPR-like"/>
    <property type="match status" value="1"/>
</dbReference>
<dbReference type="SMART" id="SM00028">
    <property type="entry name" value="TPR"/>
    <property type="match status" value="3"/>
</dbReference>
<feature type="repeat" description="TPR" evidence="3">
    <location>
        <begin position="59"/>
        <end position="92"/>
    </location>
</feature>
<feature type="repeat" description="TPR" evidence="3">
    <location>
        <begin position="153"/>
        <end position="186"/>
    </location>
</feature>